<organism evidence="1 2">
    <name type="scientific">Apteryx mantelli</name>
    <name type="common">North Island brown kiwi</name>
    <dbReference type="NCBI Taxonomy" id="2696672"/>
    <lineage>
        <taxon>Eukaryota</taxon>
        <taxon>Metazoa</taxon>
        <taxon>Chordata</taxon>
        <taxon>Craniata</taxon>
        <taxon>Vertebrata</taxon>
        <taxon>Euteleostomi</taxon>
        <taxon>Archelosauria</taxon>
        <taxon>Archosauria</taxon>
        <taxon>Dinosauria</taxon>
        <taxon>Saurischia</taxon>
        <taxon>Theropoda</taxon>
        <taxon>Coelurosauria</taxon>
        <taxon>Aves</taxon>
        <taxon>Palaeognathae</taxon>
        <taxon>Apterygiformes</taxon>
        <taxon>Apterygidae</taxon>
        <taxon>Apteryx</taxon>
    </lineage>
</organism>
<reference evidence="1" key="1">
    <citation type="submission" date="2025-05" db="UniProtKB">
        <authorList>
            <consortium name="RefSeq"/>
        </authorList>
    </citation>
    <scope>NUCLEOTIDE SEQUENCE [LARGE SCALE GENOMIC DNA]</scope>
</reference>
<dbReference type="Proteomes" id="UP001652627">
    <property type="component" value="Chromosome 1"/>
</dbReference>
<accession>A0ABM4FA11</accession>
<name>A0ABM4FA11_9AVES</name>
<evidence type="ECO:0000313" key="1">
    <source>
        <dbReference type="Proteomes" id="UP001652627"/>
    </source>
</evidence>
<gene>
    <name evidence="2" type="primary">LOC106488985</name>
</gene>
<dbReference type="GeneID" id="106488985"/>
<reference evidence="2" key="2">
    <citation type="submission" date="2025-08" db="UniProtKB">
        <authorList>
            <consortium name="RefSeq"/>
        </authorList>
    </citation>
    <scope>IDENTIFICATION</scope>
    <source>
        <tissue evidence="2">Blood</tissue>
    </source>
</reference>
<proteinExistence type="predicted"/>
<protein>
    <submittedName>
        <fullName evidence="2">Uncharacterized protein</fullName>
    </submittedName>
</protein>
<keyword evidence="1" id="KW-1185">Reference proteome</keyword>
<sequence length="106" mass="11878">MSSGQPSHKHSGWICQVPGTSYKYLLLHFEKQRSLETGDACLASGWRYCILKPVADCMLSSRKSKQIQWKSVVPCKTSCLFLVLVCSWQICVVYEGQLGSVSSFLL</sequence>
<dbReference type="RefSeq" id="XP_067161793.1">
    <property type="nucleotide sequence ID" value="XM_067305692.1"/>
</dbReference>
<evidence type="ECO:0000313" key="2">
    <source>
        <dbReference type="RefSeq" id="XP_067161793.1"/>
    </source>
</evidence>